<gene>
    <name evidence="5" type="ORF">M9189_00610</name>
</gene>
<evidence type="ECO:0000256" key="3">
    <source>
        <dbReference type="ARBA" id="ARBA00022679"/>
    </source>
</evidence>
<dbReference type="Proteomes" id="UP001056426">
    <property type="component" value="Chromosome"/>
</dbReference>
<comment type="similarity">
    <text evidence="1">Belongs to the glycosyltransferase 10 family.</text>
</comment>
<evidence type="ECO:0000256" key="1">
    <source>
        <dbReference type="ARBA" id="ARBA00008919"/>
    </source>
</evidence>
<accession>A0A9J6ZQF7</accession>
<evidence type="ECO:0000256" key="2">
    <source>
        <dbReference type="ARBA" id="ARBA00022676"/>
    </source>
</evidence>
<dbReference type="GO" id="GO:0016020">
    <property type="term" value="C:membrane"/>
    <property type="evidence" value="ECO:0007669"/>
    <property type="project" value="InterPro"/>
</dbReference>
<dbReference type="PANTHER" id="PTHR11929">
    <property type="entry name" value="ALPHA- 1,3 -FUCOSYLTRANSFERASE"/>
    <property type="match status" value="1"/>
</dbReference>
<feature type="domain" description="Fucosyltransferase C-terminal" evidence="4">
    <location>
        <begin position="17"/>
        <end position="138"/>
    </location>
</feature>
<evidence type="ECO:0000259" key="4">
    <source>
        <dbReference type="Pfam" id="PF00852"/>
    </source>
</evidence>
<reference evidence="5" key="2">
    <citation type="submission" date="2022-06" db="EMBL/GenBank/DDBJ databases">
        <title>Xiashengella guii gen. nov. sp. nov., a bacterium isolated form anaerobic digestion tank.</title>
        <authorList>
            <person name="Huang H."/>
        </authorList>
    </citation>
    <scope>NUCLEOTIDE SEQUENCE</scope>
    <source>
        <strain evidence="5">Ai-910</strain>
    </source>
</reference>
<dbReference type="Pfam" id="PF00852">
    <property type="entry name" value="Glyco_transf_10"/>
    <property type="match status" value="1"/>
</dbReference>
<dbReference type="AlphaFoldDB" id="A0A9J6ZQF7"/>
<dbReference type="InterPro" id="IPR001503">
    <property type="entry name" value="Glyco_trans_10"/>
</dbReference>
<dbReference type="InterPro" id="IPR038577">
    <property type="entry name" value="GT10-like_C_sf"/>
</dbReference>
<proteinExistence type="inferred from homology"/>
<keyword evidence="2" id="KW-0328">Glycosyltransferase</keyword>
<keyword evidence="3" id="KW-0808">Transferase</keyword>
<dbReference type="SUPFAM" id="SSF53756">
    <property type="entry name" value="UDP-Glycosyltransferase/glycogen phosphorylase"/>
    <property type="match status" value="1"/>
</dbReference>
<reference evidence="5" key="1">
    <citation type="submission" date="2022-05" db="EMBL/GenBank/DDBJ databases">
        <authorList>
            <person name="Sun X."/>
        </authorList>
    </citation>
    <scope>NUCLEOTIDE SEQUENCE</scope>
    <source>
        <strain evidence="5">Ai-910</strain>
    </source>
</reference>
<dbReference type="RefSeq" id="WP_250723973.1">
    <property type="nucleotide sequence ID" value="NZ_CP098400.1"/>
</dbReference>
<dbReference type="Gene3D" id="3.40.50.11660">
    <property type="entry name" value="Glycosyl transferase family 10, C-terminal domain"/>
    <property type="match status" value="1"/>
</dbReference>
<evidence type="ECO:0000313" key="5">
    <source>
        <dbReference type="EMBL" id="URW79859.1"/>
    </source>
</evidence>
<dbReference type="GO" id="GO:0046920">
    <property type="term" value="F:alpha-(1-&gt;3)-fucosyltransferase activity"/>
    <property type="evidence" value="ECO:0007669"/>
    <property type="project" value="TreeGrafter"/>
</dbReference>
<dbReference type="PANTHER" id="PTHR11929:SF194">
    <property type="entry name" value="ALPHA-(1,3)-FUCOSYLTRANSFERASE 10"/>
    <property type="match status" value="1"/>
</dbReference>
<name>A0A9J6ZQF7_9BACT</name>
<dbReference type="EMBL" id="CP098400">
    <property type="protein sequence ID" value="URW79859.1"/>
    <property type="molecule type" value="Genomic_DNA"/>
</dbReference>
<dbReference type="InterPro" id="IPR055270">
    <property type="entry name" value="Glyco_tran_10_C"/>
</dbReference>
<sequence length="223" mass="26455">MPKHSISYEYLKQSAPPKKTKLISVITSNKAFTRGHQERIEFVRKLKLHYGSKLDVYGRGINDFNDKWETLAPYKYHIALENSSSKYYWTEKISDCFLAGTFPIYYGCTNINDYFPEKSFETIKIGDFDKAVETIDKIIKDERFENSQQELLQSKDLVLEEYNMFDMISKICDTLNPEQPKETVSLKPAITVLNRRNFYHYFIERNYLNLRNAVRRLNKKNRI</sequence>
<dbReference type="KEGG" id="alkq:M9189_00610"/>
<protein>
    <submittedName>
        <fullName evidence="5">Glycosyltransferase family 10</fullName>
    </submittedName>
</protein>
<evidence type="ECO:0000313" key="6">
    <source>
        <dbReference type="Proteomes" id="UP001056426"/>
    </source>
</evidence>
<organism evidence="5 6">
    <name type="scientific">Xiashengella succiniciproducens</name>
    <dbReference type="NCBI Taxonomy" id="2949635"/>
    <lineage>
        <taxon>Bacteria</taxon>
        <taxon>Pseudomonadati</taxon>
        <taxon>Bacteroidota</taxon>
        <taxon>Bacteroidia</taxon>
        <taxon>Marinilabiliales</taxon>
        <taxon>Marinilabiliaceae</taxon>
        <taxon>Xiashengella</taxon>
    </lineage>
</organism>
<keyword evidence="6" id="KW-1185">Reference proteome</keyword>